<evidence type="ECO:0000256" key="8">
    <source>
        <dbReference type="SAM" id="Phobius"/>
    </source>
</evidence>
<evidence type="ECO:0000256" key="2">
    <source>
        <dbReference type="ARBA" id="ARBA00006939"/>
    </source>
</evidence>
<feature type="transmembrane region" description="Helical" evidence="8">
    <location>
        <begin position="205"/>
        <end position="227"/>
    </location>
</feature>
<keyword evidence="10" id="KW-1185">Reference proteome</keyword>
<feature type="transmembrane region" description="Helical" evidence="8">
    <location>
        <begin position="67"/>
        <end position="92"/>
    </location>
</feature>
<dbReference type="RefSeq" id="WP_160975089.1">
    <property type="nucleotide sequence ID" value="NZ_WWEN01000009.1"/>
</dbReference>
<dbReference type="EMBL" id="WWEN01000009">
    <property type="protein sequence ID" value="MYM57184.1"/>
    <property type="molecule type" value="Genomic_DNA"/>
</dbReference>
<feature type="transmembrane region" description="Helical" evidence="8">
    <location>
        <begin position="239"/>
        <end position="257"/>
    </location>
</feature>
<protein>
    <submittedName>
        <fullName evidence="9">ZIP family metal transporter</fullName>
    </submittedName>
</protein>
<evidence type="ECO:0000313" key="9">
    <source>
        <dbReference type="EMBL" id="MYM57184.1"/>
    </source>
</evidence>
<proteinExistence type="inferred from homology"/>
<evidence type="ECO:0000256" key="6">
    <source>
        <dbReference type="ARBA" id="ARBA00022989"/>
    </source>
</evidence>
<keyword evidence="4 8" id="KW-0812">Transmembrane</keyword>
<comment type="subcellular location">
    <subcellularLocation>
        <location evidence="1">Cell membrane</location>
        <topology evidence="1">Multi-pass membrane protein</topology>
    </subcellularLocation>
</comment>
<dbReference type="GO" id="GO:0005385">
    <property type="term" value="F:zinc ion transmembrane transporter activity"/>
    <property type="evidence" value="ECO:0007669"/>
    <property type="project" value="TreeGrafter"/>
</dbReference>
<dbReference type="InterPro" id="IPR003689">
    <property type="entry name" value="ZIP"/>
</dbReference>
<evidence type="ECO:0000256" key="3">
    <source>
        <dbReference type="ARBA" id="ARBA00022475"/>
    </source>
</evidence>
<dbReference type="GO" id="GO:0005886">
    <property type="term" value="C:plasma membrane"/>
    <property type="evidence" value="ECO:0007669"/>
    <property type="project" value="UniProtKB-SubCell"/>
</dbReference>
<reference evidence="9 10" key="1">
    <citation type="submission" date="2020-01" db="EMBL/GenBank/DDBJ databases">
        <authorList>
            <person name="Chen S."/>
        </authorList>
    </citation>
    <scope>NUCLEOTIDE SEQUENCE [LARGE SCALE GENOMIC DNA]</scope>
    <source>
        <strain evidence="9 10">GS-10</strain>
    </source>
</reference>
<keyword evidence="6 8" id="KW-1133">Transmembrane helix</keyword>
<dbReference type="Proteomes" id="UP000479043">
    <property type="component" value="Unassembled WGS sequence"/>
</dbReference>
<comment type="similarity">
    <text evidence="2">Belongs to the ZIP transporter (TC 2.A.5) family.</text>
</comment>
<name>A0A6L8LMD9_9RHOB</name>
<evidence type="ECO:0000256" key="7">
    <source>
        <dbReference type="ARBA" id="ARBA00023136"/>
    </source>
</evidence>
<accession>A0A6L8LMD9</accession>
<sequence>MDNIILIGSLASLVAGLATGVGALPVLFGRRPSQRSNDTMLGFAAGVMLSASFFSLILPGIGYGTDIYGSVPIAALLAGVGIALGAWLVAWLNRVLPHEHFILGLEGADPGALPKVWLFVIAITIHNVPEGMAVGIGFGGGDMANGLTLATGIGLQNAPEGLAVAVALLGQGYGRGRAFWIALLTGLVEPVGGVIGVTLVHASAYVLPLGLAFAAGAMIYIISHEIIPETHRNGHQDEATTGLLAGLILMMLLDVILG</sequence>
<keyword evidence="3" id="KW-1003">Cell membrane</keyword>
<dbReference type="AlphaFoldDB" id="A0A6L8LMD9"/>
<feature type="transmembrane region" description="Helical" evidence="8">
    <location>
        <begin position="40"/>
        <end position="61"/>
    </location>
</feature>
<keyword evidence="5" id="KW-0862">Zinc</keyword>
<dbReference type="Pfam" id="PF02535">
    <property type="entry name" value="Zip"/>
    <property type="match status" value="1"/>
</dbReference>
<keyword evidence="7 8" id="KW-0472">Membrane</keyword>
<feature type="transmembrane region" description="Helical" evidence="8">
    <location>
        <begin position="6"/>
        <end position="28"/>
    </location>
</feature>
<evidence type="ECO:0000256" key="4">
    <source>
        <dbReference type="ARBA" id="ARBA00022692"/>
    </source>
</evidence>
<gene>
    <name evidence="9" type="ORF">GR167_17840</name>
</gene>
<organism evidence="9 10">
    <name type="scientific">Thalassovita mangrovi</name>
    <dbReference type="NCBI Taxonomy" id="2692236"/>
    <lineage>
        <taxon>Bacteria</taxon>
        <taxon>Pseudomonadati</taxon>
        <taxon>Pseudomonadota</taxon>
        <taxon>Alphaproteobacteria</taxon>
        <taxon>Rhodobacterales</taxon>
        <taxon>Roseobacteraceae</taxon>
        <taxon>Thalassovita</taxon>
    </lineage>
</organism>
<dbReference type="PANTHER" id="PTHR11040:SF211">
    <property type="entry name" value="ZINC TRANSPORTER ZIP11"/>
    <property type="match status" value="1"/>
</dbReference>
<evidence type="ECO:0000256" key="1">
    <source>
        <dbReference type="ARBA" id="ARBA00004651"/>
    </source>
</evidence>
<comment type="caution">
    <text evidence="9">The sequence shown here is derived from an EMBL/GenBank/DDBJ whole genome shotgun (WGS) entry which is preliminary data.</text>
</comment>
<evidence type="ECO:0000256" key="5">
    <source>
        <dbReference type="ARBA" id="ARBA00022833"/>
    </source>
</evidence>
<feature type="transmembrane region" description="Helical" evidence="8">
    <location>
        <begin position="178"/>
        <end position="199"/>
    </location>
</feature>
<dbReference type="PANTHER" id="PTHR11040">
    <property type="entry name" value="ZINC/IRON TRANSPORTER"/>
    <property type="match status" value="1"/>
</dbReference>
<evidence type="ECO:0000313" key="10">
    <source>
        <dbReference type="Proteomes" id="UP000479043"/>
    </source>
</evidence>